<feature type="domain" description="Beta-trefoil DNA-binding" evidence="9">
    <location>
        <begin position="616"/>
        <end position="1036"/>
    </location>
</feature>
<feature type="region of interest" description="Disordered" evidence="7">
    <location>
        <begin position="1387"/>
        <end position="1414"/>
    </location>
</feature>
<dbReference type="InterPro" id="IPR013783">
    <property type="entry name" value="Ig-like_fold"/>
</dbReference>
<dbReference type="SUPFAM" id="SSF49417">
    <property type="entry name" value="p53-like transcription factors"/>
    <property type="match status" value="2"/>
</dbReference>
<dbReference type="GO" id="GO:0005634">
    <property type="term" value="C:nucleus"/>
    <property type="evidence" value="ECO:0007669"/>
    <property type="project" value="UniProtKB-SubCell"/>
</dbReference>
<comment type="caution">
    <text evidence="10">The sequence shown here is derived from an EMBL/GenBank/DDBJ whole genome shotgun (WGS) entry which is preliminary data.</text>
</comment>
<dbReference type="SMART" id="SM01268">
    <property type="entry name" value="BTD"/>
    <property type="match status" value="1"/>
</dbReference>
<keyword evidence="11" id="KW-1185">Reference proteome</keyword>
<keyword evidence="5" id="KW-0804">Transcription</keyword>
<evidence type="ECO:0000256" key="1">
    <source>
        <dbReference type="ARBA" id="ARBA00004123"/>
    </source>
</evidence>
<dbReference type="STRING" id="133381.A0A2T9ZGR3"/>
<evidence type="ECO:0008006" key="12">
    <source>
        <dbReference type="Google" id="ProtNLM"/>
    </source>
</evidence>
<feature type="region of interest" description="Disordered" evidence="7">
    <location>
        <begin position="33"/>
        <end position="52"/>
    </location>
</feature>
<keyword evidence="4" id="KW-0238">DNA-binding</keyword>
<evidence type="ECO:0000259" key="8">
    <source>
        <dbReference type="SMART" id="SM01267"/>
    </source>
</evidence>
<evidence type="ECO:0000256" key="7">
    <source>
        <dbReference type="SAM" id="MobiDB-lite"/>
    </source>
</evidence>
<dbReference type="SUPFAM" id="SSF81296">
    <property type="entry name" value="E set domains"/>
    <property type="match status" value="1"/>
</dbReference>
<evidence type="ECO:0000256" key="5">
    <source>
        <dbReference type="ARBA" id="ARBA00023163"/>
    </source>
</evidence>
<feature type="domain" description="RBP-J/Cbf11/Cbf12 DNA binding" evidence="8">
    <location>
        <begin position="403"/>
        <end position="615"/>
    </location>
</feature>
<dbReference type="InterPro" id="IPR015350">
    <property type="entry name" value="Beta-trefoil_DNA-bd_dom"/>
</dbReference>
<dbReference type="InterPro" id="IPR008967">
    <property type="entry name" value="p53-like_TF_DNA-bd_sf"/>
</dbReference>
<feature type="compositionally biased region" description="Polar residues" evidence="7">
    <location>
        <begin position="39"/>
        <end position="52"/>
    </location>
</feature>
<accession>A0A2T9ZGR3</accession>
<comment type="subcellular location">
    <subcellularLocation>
        <location evidence="1">Nucleus</location>
    </subcellularLocation>
</comment>
<proteinExistence type="inferred from homology"/>
<dbReference type="Proteomes" id="UP000245609">
    <property type="component" value="Unassembled WGS sequence"/>
</dbReference>
<dbReference type="Gene3D" id="2.60.40.10">
    <property type="entry name" value="Immunoglobulins"/>
    <property type="match status" value="1"/>
</dbReference>
<dbReference type="InterPro" id="IPR036358">
    <property type="entry name" value="BTD_sf"/>
</dbReference>
<dbReference type="GO" id="GO:0000978">
    <property type="term" value="F:RNA polymerase II cis-regulatory region sequence-specific DNA binding"/>
    <property type="evidence" value="ECO:0007669"/>
    <property type="project" value="InterPro"/>
</dbReference>
<evidence type="ECO:0000256" key="6">
    <source>
        <dbReference type="ARBA" id="ARBA00023242"/>
    </source>
</evidence>
<dbReference type="Gene3D" id="2.60.40.1450">
    <property type="entry name" value="LAG1, DNA binding domain"/>
    <property type="match status" value="1"/>
</dbReference>
<gene>
    <name evidence="10" type="ORF">BB560_001727</name>
</gene>
<dbReference type="Pfam" id="PF09270">
    <property type="entry name" value="BTD"/>
    <property type="match status" value="1"/>
</dbReference>
<dbReference type="SUPFAM" id="SSF110217">
    <property type="entry name" value="DNA-binding protein LAG-1 (CSL)"/>
    <property type="match status" value="1"/>
</dbReference>
<protein>
    <recommendedName>
        <fullName evidence="12">LAG1-DNAbind-domain-containing protein</fullName>
    </recommendedName>
</protein>
<evidence type="ECO:0000256" key="2">
    <source>
        <dbReference type="ARBA" id="ARBA00009704"/>
    </source>
</evidence>
<keyword evidence="3" id="KW-0805">Transcription regulation</keyword>
<feature type="region of interest" description="Disordered" evidence="7">
    <location>
        <begin position="94"/>
        <end position="121"/>
    </location>
</feature>
<dbReference type="InterPro" id="IPR014756">
    <property type="entry name" value="Ig_E-set"/>
</dbReference>
<feature type="compositionally biased region" description="Polar residues" evidence="7">
    <location>
        <begin position="112"/>
        <end position="121"/>
    </location>
</feature>
<feature type="region of interest" description="Disordered" evidence="7">
    <location>
        <begin position="526"/>
        <end position="549"/>
    </location>
</feature>
<evidence type="ECO:0000313" key="11">
    <source>
        <dbReference type="Proteomes" id="UP000245609"/>
    </source>
</evidence>
<feature type="compositionally biased region" description="Basic and acidic residues" evidence="7">
    <location>
        <begin position="737"/>
        <end position="746"/>
    </location>
</feature>
<reference evidence="10 11" key="1">
    <citation type="journal article" date="2018" name="MBio">
        <title>Comparative Genomics Reveals the Core Gene Toolbox for the Fungus-Insect Symbiosis.</title>
        <authorList>
            <person name="Wang Y."/>
            <person name="Stata M."/>
            <person name="Wang W."/>
            <person name="Stajich J.E."/>
            <person name="White M.M."/>
            <person name="Moncalvo J.M."/>
        </authorList>
    </citation>
    <scope>NUCLEOTIDE SEQUENCE [LARGE SCALE GENOMIC DNA]</scope>
    <source>
        <strain evidence="10 11">SC-DP-2</strain>
    </source>
</reference>
<dbReference type="Gene3D" id="2.80.10.50">
    <property type="match status" value="1"/>
</dbReference>
<dbReference type="GO" id="GO:0001228">
    <property type="term" value="F:DNA-binding transcription activator activity, RNA polymerase II-specific"/>
    <property type="evidence" value="ECO:0007669"/>
    <property type="project" value="InterPro"/>
</dbReference>
<feature type="compositionally biased region" description="Low complexity" evidence="7">
    <location>
        <begin position="533"/>
        <end position="543"/>
    </location>
</feature>
<dbReference type="SMART" id="SM01267">
    <property type="entry name" value="LAG1_DNAbind"/>
    <property type="match status" value="1"/>
</dbReference>
<dbReference type="Pfam" id="PF20144">
    <property type="entry name" value="TIG_SUH"/>
    <property type="match status" value="1"/>
</dbReference>
<dbReference type="InterPro" id="IPR038007">
    <property type="entry name" value="RBP-Jkappa_IPT"/>
</dbReference>
<feature type="compositionally biased region" description="Low complexity" evidence="7">
    <location>
        <begin position="370"/>
        <end position="381"/>
    </location>
</feature>
<dbReference type="OrthoDB" id="5600360at2759"/>
<name>A0A2T9ZGR3_9FUNG</name>
<dbReference type="InterPro" id="IPR037095">
    <property type="entry name" value="RBP-J/Cbf11_DNA-bd_sf"/>
</dbReference>
<feature type="region of interest" description="Disordered" evidence="7">
    <location>
        <begin position="361"/>
        <end position="381"/>
    </location>
</feature>
<sequence length="1446" mass="157879">MAIDMVDFAKGQNQTPIEQIQTKDNGSIQTSFHSKRQLDQTQQESKDLSSQIPVPDNLLSSFVHNTSSVQRNAPALTALDILGSTNMSQNGLRFTSQLSTPFPSADYEKRNTPSSSTVDENSNTRQLFSYNNDYSNTFPDFTQENIYSIYSSKQFQSQNPLPQYNMALETIGQNVNPKFPLGEFDAGSLKFIQAQATNACIPDFPNLVSNQQSPLPVNSANISTSRFPSKPPRLNQMPDRSAYQEYNDFVSNSAFPRLDENDFGLSSKANQGVTFHFDDLRSPKRRRADTTLEAGQYSNFVTSNFLNRRKHASSVNYIERNSIPSVPSQINSSYMLNLNFNSQLQSSFDNVSSTGTDCGSTDAVLRPSRKNSNSQSSVSGHSKFKMSDNFGFGTIDEMHGDKLIMIFTAKVAQKSYGTEKRFLCPPPTVLFFGKGQGFTRELANTTASDSTKKINKDKFPKISVGISGIDSDNSSVMTFAQTIFSNNTTPKSDQSDPIAASTIDGCLNAPGARSAAQLEWIVDSDSSDSLKTNSGVSSQQSSRRNSESSDKFKLKARCVAKNLFINDNEDKNKNAHVSVRLSDNTTDPHFAEFYSKPIKVISKPSKKRQSARNVDLCIHHGSVISLFNRLRSQTVSTKYLGVSSSLTSGSSIPPWCNQNGSNSIDASINDKSPRFVARSSFWDLFIIWIVDMYVLNNNSTNNPMEDSDPSIPGYPTPPLIALRPRTPPNFAYRSSHKHDGQSHKLSGDSVDTSRSNVNVSRVTKSSPIPIHYNQPIVLQCLSTGMVSPVMVIRKIESNSTASGAFFMHGSQYVSLGDPVSQLHKVAFELHKSHLPQNSVPNDLGLNINSPSLSNNPNNGLVHGQYMTFAENSIGFQLSTTGKVVSRQPTSVDNSDKFQKSNYSNFDSINNPGSSIYNQQLLSQQNAAPYSFSSFPNTGIPHANTHGAFSQFNSNITQPSLMGQMSNNNVFINGISGAPYSQFSSNIVDHKSTRRRANSSIDVIGGNLFMSRSSIFAKSVQSAQITWNENVGDTAVWTIVGTSCATYRFSYPEEVYQSPSSSVNEFTAFPISTGTNKLSEKNPSPPSGMEFPSLDSSLTPNLVLNMSQQNSALFDLSAFAPAGGANKIGDSLVYASNNAYQEKQGSGLEHSSNFVSENDLLDRQMQHTSNTSSNSLYYDSGTYNGSMSANLTSPGFLMNPFDSSQRQPSNVNKLNISGMVASNRIGNIDSTLPSPDILSLFSSNLGEINANSVKLAPVVYSAEVTNDISMHLTQRSRGLSLNSDFIGLGLSEQDQLSLINLQKDDKEHGNSDSSNSLSLAQAQHPDLSNVSMPNPASSSSRMTLLINGDNFTQDLIVLFGNTKSKNTLFKSSKQLVCLGPLASDFKPEEIPSETSSVSNDSDLEKNKSSPSKLLTDSSAQKTFNVAISLLSNSGTVYKTNQKLSVPK</sequence>
<feature type="region of interest" description="Disordered" evidence="7">
    <location>
        <begin position="733"/>
        <end position="755"/>
    </location>
</feature>
<keyword evidence="6" id="KW-0539">Nucleus</keyword>
<dbReference type="Pfam" id="PF09271">
    <property type="entry name" value="LAG1-DNAbind"/>
    <property type="match status" value="1"/>
</dbReference>
<dbReference type="EMBL" id="MBFS01000191">
    <property type="protein sequence ID" value="PVV03782.1"/>
    <property type="molecule type" value="Genomic_DNA"/>
</dbReference>
<evidence type="ECO:0000313" key="10">
    <source>
        <dbReference type="EMBL" id="PVV03782.1"/>
    </source>
</evidence>
<dbReference type="PANTHER" id="PTHR10665">
    <property type="entry name" value="RECOMBINING BINDING PROTEIN SUPPRESSOR OF HAIRLESS"/>
    <property type="match status" value="1"/>
</dbReference>
<evidence type="ECO:0000256" key="3">
    <source>
        <dbReference type="ARBA" id="ARBA00023015"/>
    </source>
</evidence>
<comment type="similarity">
    <text evidence="2">Belongs to the Su(H) family.</text>
</comment>
<evidence type="ECO:0000256" key="4">
    <source>
        <dbReference type="ARBA" id="ARBA00023125"/>
    </source>
</evidence>
<evidence type="ECO:0000259" key="9">
    <source>
        <dbReference type="SMART" id="SM01268"/>
    </source>
</evidence>
<dbReference type="InterPro" id="IPR040159">
    <property type="entry name" value="CLS_fam"/>
</dbReference>
<dbReference type="InterPro" id="IPR015351">
    <property type="entry name" value="RBP-J/Cbf11/Cbf12_DNA-bd"/>
</dbReference>
<organism evidence="10 11">
    <name type="scientific">Smittium megazygosporum</name>
    <dbReference type="NCBI Taxonomy" id="133381"/>
    <lineage>
        <taxon>Eukaryota</taxon>
        <taxon>Fungi</taxon>
        <taxon>Fungi incertae sedis</taxon>
        <taxon>Zoopagomycota</taxon>
        <taxon>Kickxellomycotina</taxon>
        <taxon>Harpellomycetes</taxon>
        <taxon>Harpellales</taxon>
        <taxon>Legeriomycetaceae</taxon>
        <taxon>Smittium</taxon>
    </lineage>
</organism>